<keyword evidence="3" id="KW-1185">Reference proteome</keyword>
<comment type="caution">
    <text evidence="2">The sequence shown here is derived from an EMBL/GenBank/DDBJ whole genome shotgun (WGS) entry which is preliminary data.</text>
</comment>
<proteinExistence type="predicted"/>
<dbReference type="Proteomes" id="UP001642484">
    <property type="component" value="Unassembled WGS sequence"/>
</dbReference>
<sequence length="729" mass="81212">MVNGYDVASKGQAISELGWDLQKVRQSVAMELPVDQAKRQTIVKANLTLAEQSDGILCRPFGQERFCSLSSSHTTCFLRSLEAGCEVMPGKASVEQLVAKGDDLGKMMFQGWQWTIISCKVDEEVPNLATMLQQAYNSDLSIGKPPSELEVMMTIAHTYGFQAAGSKDLKKAIGQAAASCPPCKPYIKTIGDFVASYAGGEDFKLLKYLDLIGRSYGASVMLGEEFCSLVAYTDWKLPTATLPFMRLEQAEQLMCAAWEAVEKSGFPMAKTAKVFGKFQIRLVLHLLDKEVKGREGTKYESFEDIKNRFEDDLLQADKETAAVSAPEAKAVSSQSVKSLMDAKDTQAIALAAHKHIQLGKLYVHKKEKEETKVWKLTGFIDGGAKFVHKPFFRAAEEITVLHSDWNDWKEYKKPEPELVSHEVSGALLPCSSKGLDDEMARAQAQWELYEKCKELGDPSVLVSNQGQVFASQKVAKGKLCLLPMGSLQLVEESKLMKGQVYIKCGNLGSHHVYVIHAFKCDFTKETGIFSPFSFVKQATNDEEGTMAKQMVKHGSLQIPCYVNKKQVEKGTRLFLDPPEPDTTASKKRKDPDDYKQTGWQNKALALVHMHLKGNTANLNFYLDRLSEHHALEKPLAKLSRAYQKEAMACTLSTNTMVTSANPFVVGDVWLDGDEDAQVIVFEDGMPTWWALQCQKWRHYFHIPDDPPLDAQPHGATRKRTADEAGLEMN</sequence>
<gene>
    <name evidence="2" type="ORF">CCMP2556_LOCUS53356</name>
</gene>
<feature type="region of interest" description="Disordered" evidence="1">
    <location>
        <begin position="707"/>
        <end position="729"/>
    </location>
</feature>
<reference evidence="2 3" key="1">
    <citation type="submission" date="2024-02" db="EMBL/GenBank/DDBJ databases">
        <authorList>
            <person name="Chen Y."/>
            <person name="Shah S."/>
            <person name="Dougan E. K."/>
            <person name="Thang M."/>
            <person name="Chan C."/>
        </authorList>
    </citation>
    <scope>NUCLEOTIDE SEQUENCE [LARGE SCALE GENOMIC DNA]</scope>
</reference>
<organism evidence="2 3">
    <name type="scientific">Durusdinium trenchii</name>
    <dbReference type="NCBI Taxonomy" id="1381693"/>
    <lineage>
        <taxon>Eukaryota</taxon>
        <taxon>Sar</taxon>
        <taxon>Alveolata</taxon>
        <taxon>Dinophyceae</taxon>
        <taxon>Suessiales</taxon>
        <taxon>Symbiodiniaceae</taxon>
        <taxon>Durusdinium</taxon>
    </lineage>
</organism>
<evidence type="ECO:0000313" key="2">
    <source>
        <dbReference type="EMBL" id="CAK9115445.1"/>
    </source>
</evidence>
<protein>
    <submittedName>
        <fullName evidence="2">Uncharacterized protein</fullName>
    </submittedName>
</protein>
<dbReference type="EMBL" id="CAXAMN010028151">
    <property type="protein sequence ID" value="CAK9115445.1"/>
    <property type="molecule type" value="Genomic_DNA"/>
</dbReference>
<evidence type="ECO:0000313" key="3">
    <source>
        <dbReference type="Proteomes" id="UP001642484"/>
    </source>
</evidence>
<evidence type="ECO:0000256" key="1">
    <source>
        <dbReference type="SAM" id="MobiDB-lite"/>
    </source>
</evidence>
<accession>A0ABP0ST78</accession>
<feature type="region of interest" description="Disordered" evidence="1">
    <location>
        <begin position="573"/>
        <end position="594"/>
    </location>
</feature>
<name>A0ABP0ST78_9DINO</name>